<evidence type="ECO:0000313" key="2">
    <source>
        <dbReference type="EMBL" id="MCI44643.1"/>
    </source>
</evidence>
<accession>A0A392S6R9</accession>
<dbReference type="EMBL" id="LXQA010333431">
    <property type="protein sequence ID" value="MCI44643.1"/>
    <property type="molecule type" value="Genomic_DNA"/>
</dbReference>
<feature type="compositionally biased region" description="Basic and acidic residues" evidence="1">
    <location>
        <begin position="18"/>
        <end position="38"/>
    </location>
</feature>
<dbReference type="AlphaFoldDB" id="A0A392S6R9"/>
<feature type="compositionally biased region" description="Basic residues" evidence="1">
    <location>
        <begin position="39"/>
        <end position="48"/>
    </location>
</feature>
<keyword evidence="3" id="KW-1185">Reference proteome</keyword>
<feature type="region of interest" description="Disordered" evidence="1">
    <location>
        <begin position="17"/>
        <end position="48"/>
    </location>
</feature>
<evidence type="ECO:0000256" key="1">
    <source>
        <dbReference type="SAM" id="MobiDB-lite"/>
    </source>
</evidence>
<sequence length="64" mass="7020">CRICDEDGKAKTSYYKALSDKRGRGQDRGKPYGGDKGKKVAKNSGVKKRGGPHCFKCGEMDHKS</sequence>
<name>A0A392S6R9_9FABA</name>
<organism evidence="2 3">
    <name type="scientific">Trifolium medium</name>
    <dbReference type="NCBI Taxonomy" id="97028"/>
    <lineage>
        <taxon>Eukaryota</taxon>
        <taxon>Viridiplantae</taxon>
        <taxon>Streptophyta</taxon>
        <taxon>Embryophyta</taxon>
        <taxon>Tracheophyta</taxon>
        <taxon>Spermatophyta</taxon>
        <taxon>Magnoliopsida</taxon>
        <taxon>eudicotyledons</taxon>
        <taxon>Gunneridae</taxon>
        <taxon>Pentapetalae</taxon>
        <taxon>rosids</taxon>
        <taxon>fabids</taxon>
        <taxon>Fabales</taxon>
        <taxon>Fabaceae</taxon>
        <taxon>Papilionoideae</taxon>
        <taxon>50 kb inversion clade</taxon>
        <taxon>NPAAA clade</taxon>
        <taxon>Hologalegina</taxon>
        <taxon>IRL clade</taxon>
        <taxon>Trifolieae</taxon>
        <taxon>Trifolium</taxon>
    </lineage>
</organism>
<comment type="caution">
    <text evidence="2">The sequence shown here is derived from an EMBL/GenBank/DDBJ whole genome shotgun (WGS) entry which is preliminary data.</text>
</comment>
<feature type="non-terminal residue" evidence="2">
    <location>
        <position position="64"/>
    </location>
</feature>
<evidence type="ECO:0000313" key="3">
    <source>
        <dbReference type="Proteomes" id="UP000265520"/>
    </source>
</evidence>
<feature type="non-terminal residue" evidence="2">
    <location>
        <position position="1"/>
    </location>
</feature>
<proteinExistence type="predicted"/>
<protein>
    <submittedName>
        <fullName evidence="2">Cellular nucleic acid-binding protein</fullName>
    </submittedName>
</protein>
<reference evidence="2 3" key="1">
    <citation type="journal article" date="2018" name="Front. Plant Sci.">
        <title>Red Clover (Trifolium pratense) and Zigzag Clover (T. medium) - A Picture of Genomic Similarities and Differences.</title>
        <authorList>
            <person name="Dluhosova J."/>
            <person name="Istvanek J."/>
            <person name="Nedelnik J."/>
            <person name="Repkova J."/>
        </authorList>
    </citation>
    <scope>NUCLEOTIDE SEQUENCE [LARGE SCALE GENOMIC DNA]</scope>
    <source>
        <strain evidence="3">cv. 10/8</strain>
        <tissue evidence="2">Leaf</tissue>
    </source>
</reference>
<dbReference type="Proteomes" id="UP000265520">
    <property type="component" value="Unassembled WGS sequence"/>
</dbReference>